<dbReference type="InterPro" id="IPR038586">
    <property type="entry name" value="Tctex-1-like_sf"/>
</dbReference>
<proteinExistence type="predicted"/>
<organism evidence="1 2">
    <name type="scientific">Boothiomyces macroporosus</name>
    <dbReference type="NCBI Taxonomy" id="261099"/>
    <lineage>
        <taxon>Eukaryota</taxon>
        <taxon>Fungi</taxon>
        <taxon>Fungi incertae sedis</taxon>
        <taxon>Chytridiomycota</taxon>
        <taxon>Chytridiomycota incertae sedis</taxon>
        <taxon>Chytridiomycetes</taxon>
        <taxon>Rhizophydiales</taxon>
        <taxon>Terramycetaceae</taxon>
        <taxon>Boothiomyces</taxon>
    </lineage>
</organism>
<dbReference type="PANTHER" id="PTHR21255:SF7">
    <property type="entry name" value="DYNEIN LIGHT CHAIN TCTEX-TYPE PROTEIN 2B"/>
    <property type="match status" value="1"/>
</dbReference>
<dbReference type="GO" id="GO:0045505">
    <property type="term" value="F:dynein intermediate chain binding"/>
    <property type="evidence" value="ECO:0007669"/>
    <property type="project" value="TreeGrafter"/>
</dbReference>
<dbReference type="Pfam" id="PF03645">
    <property type="entry name" value="Tctex-1"/>
    <property type="match status" value="1"/>
</dbReference>
<dbReference type="GO" id="GO:0007018">
    <property type="term" value="P:microtubule-based movement"/>
    <property type="evidence" value="ECO:0007669"/>
    <property type="project" value="TreeGrafter"/>
</dbReference>
<dbReference type="Proteomes" id="UP001210925">
    <property type="component" value="Unassembled WGS sequence"/>
</dbReference>
<dbReference type="AlphaFoldDB" id="A0AAD5UG10"/>
<comment type="caution">
    <text evidence="1">The sequence shown here is derived from an EMBL/GenBank/DDBJ whole genome shotgun (WGS) entry which is preliminary data.</text>
</comment>
<name>A0AAD5UG10_9FUNG</name>
<reference evidence="1" key="1">
    <citation type="submission" date="2020-05" db="EMBL/GenBank/DDBJ databases">
        <title>Phylogenomic resolution of chytrid fungi.</title>
        <authorList>
            <person name="Stajich J.E."/>
            <person name="Amses K."/>
            <person name="Simmons R."/>
            <person name="Seto K."/>
            <person name="Myers J."/>
            <person name="Bonds A."/>
            <person name="Quandt C.A."/>
            <person name="Barry K."/>
            <person name="Liu P."/>
            <person name="Grigoriev I."/>
            <person name="Longcore J.E."/>
            <person name="James T.Y."/>
        </authorList>
    </citation>
    <scope>NUCLEOTIDE SEQUENCE</scope>
    <source>
        <strain evidence="1">PLAUS21</strain>
    </source>
</reference>
<dbReference type="Gene3D" id="3.30.1140.40">
    <property type="entry name" value="Tctex-1"/>
    <property type="match status" value="1"/>
</dbReference>
<evidence type="ECO:0000313" key="2">
    <source>
        <dbReference type="Proteomes" id="UP001210925"/>
    </source>
</evidence>
<dbReference type="CDD" id="cd21459">
    <property type="entry name" value="DLC-like_TCTEX1D2"/>
    <property type="match status" value="1"/>
</dbReference>
<evidence type="ECO:0000313" key="1">
    <source>
        <dbReference type="EMBL" id="KAJ3253821.1"/>
    </source>
</evidence>
<dbReference type="GO" id="GO:0005737">
    <property type="term" value="C:cytoplasm"/>
    <property type="evidence" value="ECO:0007669"/>
    <property type="project" value="TreeGrafter"/>
</dbReference>
<dbReference type="EMBL" id="JADGKB010000099">
    <property type="protein sequence ID" value="KAJ3253821.1"/>
    <property type="molecule type" value="Genomic_DNA"/>
</dbReference>
<gene>
    <name evidence="1" type="primary">TCTEX1D2</name>
    <name evidence="1" type="ORF">HK103_007682</name>
</gene>
<dbReference type="InterPro" id="IPR005334">
    <property type="entry name" value="Tctex-1-like"/>
</dbReference>
<dbReference type="PANTHER" id="PTHR21255">
    <property type="entry name" value="T-COMPLEX-ASSOCIATED-TESTIS-EXPRESSED 1/ DYNEIN LIGHT CHAIN"/>
    <property type="match status" value="1"/>
</dbReference>
<accession>A0AAD5UG10</accession>
<dbReference type="GO" id="GO:0005868">
    <property type="term" value="C:cytoplasmic dynein complex"/>
    <property type="evidence" value="ECO:0007669"/>
    <property type="project" value="TreeGrafter"/>
</dbReference>
<keyword evidence="2" id="KW-1185">Reference proteome</keyword>
<protein>
    <submittedName>
        <fullName evidence="1">Tctex1 domain-containing protein 2</fullName>
    </submittedName>
</protein>
<sequence>MIPDSTLDFLSRLIELVMMASYPDSIEDLPNYDYDSYFVEPFITNTNKFLSNLTQDDKYELSLVHLYILELVCTSNDDFLFIESFRDLLDHYSECVQVVLPECKNLFQVMSKEEIERYSQKNFMSVEAKSAEIRLRLALVVTQVIHQILSDRLTNTVYNPETCSQSSREIADEIKNRLKDMDFDRYKFVVNVIMGEVRGEGVK</sequence>